<protein>
    <submittedName>
        <fullName evidence="6">Isoprenylcysteine carboxyl methyltransferase</fullName>
    </submittedName>
</protein>
<keyword evidence="3 5" id="KW-1133">Transmembrane helix</keyword>
<keyword evidence="4 5" id="KW-0472">Membrane</keyword>
<dbReference type="Proteomes" id="UP000220914">
    <property type="component" value="Unassembled WGS sequence"/>
</dbReference>
<sequence length="169" mass="18726">MNWYALLVVVVALERVAELVVSRRNLAWSRARGGVEFGARHYPAMVVLHTGLLAGCVLEVLLLHRPFVPALGWTMFALVLASQALRWWCIATLGRQWNTRVVVVPDAARVAAGPYRYVPHPNYVAVVVEGFALPLVHSAWITAVLFSVLNAALLRVRLAVENDALARLR</sequence>
<proteinExistence type="predicted"/>
<evidence type="ECO:0000313" key="9">
    <source>
        <dbReference type="Proteomes" id="UP000465302"/>
    </source>
</evidence>
<dbReference type="InterPro" id="IPR007269">
    <property type="entry name" value="ICMT_MeTrfase"/>
</dbReference>
<feature type="transmembrane region" description="Helical" evidence="5">
    <location>
        <begin position="139"/>
        <end position="160"/>
    </location>
</feature>
<reference evidence="6 9" key="2">
    <citation type="journal article" date="2019" name="Emerg. Microbes Infect.">
        <title>Comprehensive subspecies identification of 175 nontuberculous mycobacteria species based on 7547 genomic profiles.</title>
        <authorList>
            <person name="Matsumoto Y."/>
            <person name="Kinjo T."/>
            <person name="Motooka D."/>
            <person name="Nabeya D."/>
            <person name="Jung N."/>
            <person name="Uechi K."/>
            <person name="Horii T."/>
            <person name="Iida T."/>
            <person name="Fujita J."/>
            <person name="Nakamura S."/>
        </authorList>
    </citation>
    <scope>NUCLEOTIDE SEQUENCE [LARGE SCALE GENOMIC DNA]</scope>
    <source>
        <strain evidence="6 9">JCM 6377</strain>
    </source>
</reference>
<reference evidence="6" key="3">
    <citation type="submission" date="2020-02" db="EMBL/GenBank/DDBJ databases">
        <authorList>
            <person name="Matsumoto Y."/>
            <person name="Motooka D."/>
            <person name="Nakamura S."/>
        </authorList>
    </citation>
    <scope>NUCLEOTIDE SEQUENCE</scope>
    <source>
        <strain evidence="6">JCM 6377</strain>
    </source>
</reference>
<evidence type="ECO:0000313" key="6">
    <source>
        <dbReference type="EMBL" id="GFG52434.1"/>
    </source>
</evidence>
<feature type="transmembrane region" description="Helical" evidence="5">
    <location>
        <begin position="70"/>
        <end position="88"/>
    </location>
</feature>
<keyword evidence="2 5" id="KW-0812">Transmembrane</keyword>
<evidence type="ECO:0000313" key="7">
    <source>
        <dbReference type="EMBL" id="PEG37317.1"/>
    </source>
</evidence>
<dbReference type="EMBL" id="BLKS01000001">
    <property type="protein sequence ID" value="GFG52434.1"/>
    <property type="molecule type" value="Genomic_DNA"/>
</dbReference>
<dbReference type="GO" id="GO:0016020">
    <property type="term" value="C:membrane"/>
    <property type="evidence" value="ECO:0007669"/>
    <property type="project" value="UniProtKB-SubCell"/>
</dbReference>
<dbReference type="EMBL" id="PDCP01000027">
    <property type="protein sequence ID" value="PEG37317.1"/>
    <property type="molecule type" value="Genomic_DNA"/>
</dbReference>
<organism evidence="7 8">
    <name type="scientific">Mycolicibacterium agri</name>
    <name type="common">Mycobacterium agri</name>
    <dbReference type="NCBI Taxonomy" id="36811"/>
    <lineage>
        <taxon>Bacteria</taxon>
        <taxon>Bacillati</taxon>
        <taxon>Actinomycetota</taxon>
        <taxon>Actinomycetes</taxon>
        <taxon>Mycobacteriales</taxon>
        <taxon>Mycobacteriaceae</taxon>
        <taxon>Mycolicibacterium</taxon>
    </lineage>
</organism>
<evidence type="ECO:0000256" key="3">
    <source>
        <dbReference type="ARBA" id="ARBA00022989"/>
    </source>
</evidence>
<dbReference type="OrthoDB" id="7203053at2"/>
<evidence type="ECO:0000256" key="2">
    <source>
        <dbReference type="ARBA" id="ARBA00022692"/>
    </source>
</evidence>
<evidence type="ECO:0000256" key="5">
    <source>
        <dbReference type="SAM" id="Phobius"/>
    </source>
</evidence>
<evidence type="ECO:0000256" key="1">
    <source>
        <dbReference type="ARBA" id="ARBA00004141"/>
    </source>
</evidence>
<gene>
    <name evidence="7" type="ORF">CQY20_16140</name>
    <name evidence="6" type="ORF">MAGR_38750</name>
</gene>
<comment type="subcellular location">
    <subcellularLocation>
        <location evidence="1">Membrane</location>
        <topology evidence="1">Multi-pass membrane protein</topology>
    </subcellularLocation>
</comment>
<reference evidence="7 8" key="1">
    <citation type="submission" date="2017-10" db="EMBL/GenBank/DDBJ databases">
        <title>The new phylogeny of genus Mycobacterium.</title>
        <authorList>
            <person name="Tortoli E."/>
            <person name="Trovato A."/>
            <person name="Cirillo D.M."/>
        </authorList>
    </citation>
    <scope>NUCLEOTIDE SEQUENCE [LARGE SCALE GENOMIC DNA]</scope>
    <source>
        <strain evidence="7 8">CCUG37673</strain>
    </source>
</reference>
<comment type="caution">
    <text evidence="7">The sequence shown here is derived from an EMBL/GenBank/DDBJ whole genome shotgun (WGS) entry which is preliminary data.</text>
</comment>
<dbReference type="Gene3D" id="1.20.120.1630">
    <property type="match status" value="1"/>
</dbReference>
<evidence type="ECO:0000256" key="4">
    <source>
        <dbReference type="ARBA" id="ARBA00023136"/>
    </source>
</evidence>
<dbReference type="AlphaFoldDB" id="A0A2A7N0P5"/>
<evidence type="ECO:0000313" key="8">
    <source>
        <dbReference type="Proteomes" id="UP000220914"/>
    </source>
</evidence>
<keyword evidence="6" id="KW-0489">Methyltransferase</keyword>
<name>A0A2A7N0P5_MYCAG</name>
<feature type="transmembrane region" description="Helical" evidence="5">
    <location>
        <begin position="41"/>
        <end position="63"/>
    </location>
</feature>
<dbReference type="GO" id="GO:0004671">
    <property type="term" value="F:protein C-terminal S-isoprenylcysteine carboxyl O-methyltransferase activity"/>
    <property type="evidence" value="ECO:0007669"/>
    <property type="project" value="InterPro"/>
</dbReference>
<dbReference type="Pfam" id="PF04140">
    <property type="entry name" value="ICMT"/>
    <property type="match status" value="1"/>
</dbReference>
<dbReference type="Proteomes" id="UP000465302">
    <property type="component" value="Unassembled WGS sequence"/>
</dbReference>
<keyword evidence="6" id="KW-0808">Transferase</keyword>
<keyword evidence="8" id="KW-1185">Reference proteome</keyword>
<dbReference type="GO" id="GO:0032259">
    <property type="term" value="P:methylation"/>
    <property type="evidence" value="ECO:0007669"/>
    <property type="project" value="UniProtKB-KW"/>
</dbReference>
<dbReference type="RefSeq" id="WP_097941093.1">
    <property type="nucleotide sequence ID" value="NZ_BLKS01000001.1"/>
</dbReference>
<accession>A0A2A7N0P5</accession>